<dbReference type="EMBL" id="NBYX01000003">
    <property type="protein sequence ID" value="ORT87293.1"/>
    <property type="molecule type" value="Genomic_DNA"/>
</dbReference>
<evidence type="ECO:0000256" key="4">
    <source>
        <dbReference type="ARBA" id="ARBA00023014"/>
    </source>
</evidence>
<proteinExistence type="predicted"/>
<evidence type="ECO:0000256" key="2">
    <source>
        <dbReference type="ARBA" id="ARBA00022723"/>
    </source>
</evidence>
<dbReference type="InterPro" id="IPR036922">
    <property type="entry name" value="Rieske_2Fe-2S_sf"/>
</dbReference>
<evidence type="ECO:0000259" key="5">
    <source>
        <dbReference type="PROSITE" id="PS51296"/>
    </source>
</evidence>
<name>A0A1X1PKD8_9BURK</name>
<evidence type="ECO:0000256" key="3">
    <source>
        <dbReference type="ARBA" id="ARBA00023004"/>
    </source>
</evidence>
<evidence type="ECO:0000313" key="7">
    <source>
        <dbReference type="EMBL" id="ORT87293.1"/>
    </source>
</evidence>
<dbReference type="GO" id="GO:0046872">
    <property type="term" value="F:metal ion binding"/>
    <property type="evidence" value="ECO:0007669"/>
    <property type="project" value="UniProtKB-KW"/>
</dbReference>
<evidence type="ECO:0000313" key="9">
    <source>
        <dbReference type="Proteomes" id="UP000494135"/>
    </source>
</evidence>
<accession>A0A1X1PKD8</accession>
<dbReference type="GO" id="GO:0051537">
    <property type="term" value="F:2 iron, 2 sulfur cluster binding"/>
    <property type="evidence" value="ECO:0007669"/>
    <property type="project" value="UniProtKB-KW"/>
</dbReference>
<dbReference type="RefSeq" id="WP_085038455.1">
    <property type="nucleotide sequence ID" value="NZ_CADIKG010000015.1"/>
</dbReference>
<dbReference type="PROSITE" id="PS51296">
    <property type="entry name" value="RIESKE"/>
    <property type="match status" value="1"/>
</dbReference>
<dbReference type="PANTHER" id="PTHR40261">
    <property type="match status" value="1"/>
</dbReference>
<dbReference type="Pfam" id="PF00355">
    <property type="entry name" value="Rieske"/>
    <property type="match status" value="1"/>
</dbReference>
<keyword evidence="4" id="KW-0411">Iron-sulfur</keyword>
<gene>
    <name evidence="7" type="ORF">B7G54_07045</name>
    <name evidence="6" type="ORF">LMG29660_05080</name>
</gene>
<dbReference type="InterPro" id="IPR017941">
    <property type="entry name" value="Rieske_2Fe-2S"/>
</dbReference>
<dbReference type="EMBL" id="CADIKG010000015">
    <property type="protein sequence ID" value="CAB3764773.1"/>
    <property type="molecule type" value="Genomic_DNA"/>
</dbReference>
<keyword evidence="8" id="KW-1185">Reference proteome</keyword>
<dbReference type="OrthoDB" id="9794779at2"/>
<evidence type="ECO:0000256" key="1">
    <source>
        <dbReference type="ARBA" id="ARBA00022714"/>
    </source>
</evidence>
<protein>
    <submittedName>
        <fullName evidence="7">(2Fe-2S)-binding protein</fullName>
    </submittedName>
</protein>
<dbReference type="SUPFAM" id="SSF50022">
    <property type="entry name" value="ISP domain"/>
    <property type="match status" value="1"/>
</dbReference>
<keyword evidence="1" id="KW-0001">2Fe-2S</keyword>
<dbReference type="AlphaFoldDB" id="A0A1X1PKD8"/>
<keyword evidence="2" id="KW-0479">Metal-binding</keyword>
<evidence type="ECO:0000313" key="6">
    <source>
        <dbReference type="EMBL" id="CAB3764773.1"/>
    </source>
</evidence>
<feature type="domain" description="Rieske" evidence="5">
    <location>
        <begin position="11"/>
        <end position="116"/>
    </location>
</feature>
<dbReference type="Proteomes" id="UP000193146">
    <property type="component" value="Unassembled WGS sequence"/>
</dbReference>
<dbReference type="PANTHER" id="PTHR40261:SF1">
    <property type="entry name" value="RIESKE DOMAIN-CONTAINING PROTEIN"/>
    <property type="match status" value="1"/>
</dbReference>
<keyword evidence="3" id="KW-0408">Iron</keyword>
<evidence type="ECO:0000313" key="8">
    <source>
        <dbReference type="Proteomes" id="UP000193146"/>
    </source>
</evidence>
<reference evidence="7 8" key="1">
    <citation type="submission" date="2017-04" db="EMBL/GenBank/DDBJ databases">
        <title>Burkholderia puraquae sp. nov., a novel Burkholderia cepacia complex species from hospital setting samples.</title>
        <authorList>
            <person name="Martina P."/>
            <person name="Leguizamon M."/>
            <person name="Prieto C."/>
            <person name="Sousa S."/>
            <person name="Montanaro P."/>
            <person name="Draghi W."/>
            <person name="Staembler M."/>
            <person name="Bettiol M."/>
            <person name="Figoli C."/>
            <person name="Palau J."/>
            <person name="Alvarez F."/>
            <person name="Benetti S."/>
            <person name="Anchat E."/>
            <person name="Vescina C."/>
            <person name="Ferreras J."/>
            <person name="Lasch P."/>
            <person name="Lagares A."/>
            <person name="Zorreguieta A."/>
            <person name="Yantorno O."/>
            <person name="Bosch A."/>
        </authorList>
    </citation>
    <scope>NUCLEOTIDE SEQUENCE [LARGE SCALE GENOMIC DNA]</scope>
    <source>
        <strain evidence="7 8">CAMPA 1040</strain>
    </source>
</reference>
<dbReference type="CDD" id="cd03467">
    <property type="entry name" value="Rieske"/>
    <property type="match status" value="1"/>
</dbReference>
<sequence>MTADAGSLRWMRLCELSALPISGARGFDLQGRGVDDLFVVRRGGLIRGYRNSCPHWPGSTLPWRKDAYLDCSMEHIVCHGHGAKFTLDDGVCIMGPCLGQKLESVPLRIEHDQYLSILWR</sequence>
<organism evidence="7 8">
    <name type="scientific">Burkholderia puraquae</name>
    <dbReference type="NCBI Taxonomy" id="1904757"/>
    <lineage>
        <taxon>Bacteria</taxon>
        <taxon>Pseudomonadati</taxon>
        <taxon>Pseudomonadota</taxon>
        <taxon>Betaproteobacteria</taxon>
        <taxon>Burkholderiales</taxon>
        <taxon>Burkholderiaceae</taxon>
        <taxon>Burkholderia</taxon>
        <taxon>Burkholderia cepacia complex</taxon>
    </lineage>
</organism>
<dbReference type="Proteomes" id="UP000494135">
    <property type="component" value="Unassembled WGS sequence"/>
</dbReference>
<reference evidence="6 9" key="2">
    <citation type="submission" date="2020-04" db="EMBL/GenBank/DDBJ databases">
        <authorList>
            <person name="De Canck E."/>
        </authorList>
    </citation>
    <scope>NUCLEOTIDE SEQUENCE [LARGE SCALE GENOMIC DNA]</scope>
    <source>
        <strain evidence="6 9">LMG 29660</strain>
    </source>
</reference>
<dbReference type="Gene3D" id="2.102.10.10">
    <property type="entry name" value="Rieske [2Fe-2S] iron-sulphur domain"/>
    <property type="match status" value="1"/>
</dbReference>